<proteinExistence type="predicted"/>
<dbReference type="SUPFAM" id="SSF159894">
    <property type="entry name" value="YgaC/TfoX-N like"/>
    <property type="match status" value="1"/>
</dbReference>
<comment type="caution">
    <text evidence="1">The sequence shown here is derived from an EMBL/GenBank/DDBJ whole genome shotgun (WGS) entry which is preliminary data.</text>
</comment>
<evidence type="ECO:0000313" key="2">
    <source>
        <dbReference type="Proteomes" id="UP001597090"/>
    </source>
</evidence>
<organism evidence="1 2">
    <name type="scientific">Lysobacter koreensis</name>
    <dbReference type="NCBI Taxonomy" id="266122"/>
    <lineage>
        <taxon>Bacteria</taxon>
        <taxon>Pseudomonadati</taxon>
        <taxon>Pseudomonadota</taxon>
        <taxon>Gammaproteobacteria</taxon>
        <taxon>Lysobacterales</taxon>
        <taxon>Lysobacteraceae</taxon>
        <taxon>Lysobacter</taxon>
    </lineage>
</organism>
<keyword evidence="2" id="KW-1185">Reference proteome</keyword>
<gene>
    <name evidence="1" type="ORF">ACFQZQ_14410</name>
</gene>
<dbReference type="Gene3D" id="3.30.1460.30">
    <property type="entry name" value="YgaC/TfoX-N like chaperone"/>
    <property type="match status" value="1"/>
</dbReference>
<reference evidence="2" key="1">
    <citation type="journal article" date="2019" name="Int. J. Syst. Evol. Microbiol.">
        <title>The Global Catalogue of Microorganisms (GCM) 10K type strain sequencing project: providing services to taxonomists for standard genome sequencing and annotation.</title>
        <authorList>
            <consortium name="The Broad Institute Genomics Platform"/>
            <consortium name="The Broad Institute Genome Sequencing Center for Infectious Disease"/>
            <person name="Wu L."/>
            <person name="Ma J."/>
        </authorList>
    </citation>
    <scope>NUCLEOTIDE SEQUENCE [LARGE SCALE GENOMIC DNA]</scope>
    <source>
        <strain evidence="2">CCUG 55491</strain>
    </source>
</reference>
<sequence>MSYWSAPEAALDSPQAMLPWARLALQAALRKPVPASKAGSAPSR</sequence>
<accession>A0ABW2YRR1</accession>
<dbReference type="Proteomes" id="UP001597090">
    <property type="component" value="Unassembled WGS sequence"/>
</dbReference>
<dbReference type="RefSeq" id="WP_386813619.1">
    <property type="nucleotide sequence ID" value="NZ_JBHTIH010000008.1"/>
</dbReference>
<name>A0ABW2YRR1_9GAMM</name>
<dbReference type="EMBL" id="JBHTIH010000008">
    <property type="protein sequence ID" value="MFD0740474.1"/>
    <property type="molecule type" value="Genomic_DNA"/>
</dbReference>
<protein>
    <submittedName>
        <fullName evidence="1">Uncharacterized protein</fullName>
    </submittedName>
</protein>
<evidence type="ECO:0000313" key="1">
    <source>
        <dbReference type="EMBL" id="MFD0740474.1"/>
    </source>
</evidence>